<dbReference type="GO" id="GO:0016787">
    <property type="term" value="F:hydrolase activity"/>
    <property type="evidence" value="ECO:0007669"/>
    <property type="project" value="UniProtKB-KW"/>
</dbReference>
<sequence length="165" mass="18655">MERLSHAARLIADIRLRANRLLEALFFAAEPHKRSKPLVLFIKEDSVRQFQDLRSIVRQLPGRAAVSTDETLAFLSPFPYRPYQWRLFEENATFGLVAKAAVGGCLHLELHVLNYKNCVEQGGADESEDPRKAALRELREETGVPSAQFLAEACLIFTSIDMNDI</sequence>
<keyword evidence="4" id="KW-1185">Reference proteome</keyword>
<dbReference type="EMBL" id="BPVZ01000093">
    <property type="protein sequence ID" value="GKV31927.1"/>
    <property type="molecule type" value="Genomic_DNA"/>
</dbReference>
<protein>
    <recommendedName>
        <fullName evidence="2">Nudix hydrolase domain-containing protein</fullName>
    </recommendedName>
</protein>
<dbReference type="InterPro" id="IPR020084">
    <property type="entry name" value="NUDIX_hydrolase_CS"/>
</dbReference>
<comment type="caution">
    <text evidence="3">The sequence shown here is derived from an EMBL/GenBank/DDBJ whole genome shotgun (WGS) entry which is preliminary data.</text>
</comment>
<dbReference type="AlphaFoldDB" id="A0AAV5L4A8"/>
<dbReference type="Gene3D" id="3.90.79.10">
    <property type="entry name" value="Nucleoside Triphosphate Pyrophosphohydrolase"/>
    <property type="match status" value="1"/>
</dbReference>
<evidence type="ECO:0000256" key="1">
    <source>
        <dbReference type="ARBA" id="ARBA00022801"/>
    </source>
</evidence>
<keyword evidence="1" id="KW-0378">Hydrolase</keyword>
<proteinExistence type="predicted"/>
<gene>
    <name evidence="3" type="ORF">SLEP1_g40581</name>
</gene>
<dbReference type="Proteomes" id="UP001054252">
    <property type="component" value="Unassembled WGS sequence"/>
</dbReference>
<feature type="domain" description="Nudix hydrolase" evidence="2">
    <location>
        <begin position="121"/>
        <end position="151"/>
    </location>
</feature>
<organism evidence="3 4">
    <name type="scientific">Rubroshorea leprosula</name>
    <dbReference type="NCBI Taxonomy" id="152421"/>
    <lineage>
        <taxon>Eukaryota</taxon>
        <taxon>Viridiplantae</taxon>
        <taxon>Streptophyta</taxon>
        <taxon>Embryophyta</taxon>
        <taxon>Tracheophyta</taxon>
        <taxon>Spermatophyta</taxon>
        <taxon>Magnoliopsida</taxon>
        <taxon>eudicotyledons</taxon>
        <taxon>Gunneridae</taxon>
        <taxon>Pentapetalae</taxon>
        <taxon>rosids</taxon>
        <taxon>malvids</taxon>
        <taxon>Malvales</taxon>
        <taxon>Dipterocarpaceae</taxon>
        <taxon>Rubroshorea</taxon>
    </lineage>
</organism>
<reference evidence="3 4" key="1">
    <citation type="journal article" date="2021" name="Commun. Biol.">
        <title>The genome of Shorea leprosula (Dipterocarpaceae) highlights the ecological relevance of drought in aseasonal tropical rainforests.</title>
        <authorList>
            <person name="Ng K.K.S."/>
            <person name="Kobayashi M.J."/>
            <person name="Fawcett J.A."/>
            <person name="Hatakeyama M."/>
            <person name="Paape T."/>
            <person name="Ng C.H."/>
            <person name="Ang C.C."/>
            <person name="Tnah L.H."/>
            <person name="Lee C.T."/>
            <person name="Nishiyama T."/>
            <person name="Sese J."/>
            <person name="O'Brien M.J."/>
            <person name="Copetti D."/>
            <person name="Mohd Noor M.I."/>
            <person name="Ong R.C."/>
            <person name="Putra M."/>
            <person name="Sireger I.Z."/>
            <person name="Indrioko S."/>
            <person name="Kosugi Y."/>
            <person name="Izuno A."/>
            <person name="Isagi Y."/>
            <person name="Lee S.L."/>
            <person name="Shimizu K.K."/>
        </authorList>
    </citation>
    <scope>NUCLEOTIDE SEQUENCE [LARGE SCALE GENOMIC DNA]</scope>
    <source>
        <strain evidence="3">214</strain>
    </source>
</reference>
<accession>A0AAV5L4A8</accession>
<dbReference type="InterPro" id="IPR000086">
    <property type="entry name" value="NUDIX_hydrolase_dom"/>
</dbReference>
<dbReference type="SUPFAM" id="SSF55811">
    <property type="entry name" value="Nudix"/>
    <property type="match status" value="1"/>
</dbReference>
<name>A0AAV5L4A8_9ROSI</name>
<evidence type="ECO:0000259" key="2">
    <source>
        <dbReference type="Pfam" id="PF00293"/>
    </source>
</evidence>
<dbReference type="Pfam" id="PF00293">
    <property type="entry name" value="NUDIX"/>
    <property type="match status" value="1"/>
</dbReference>
<dbReference type="PROSITE" id="PS00893">
    <property type="entry name" value="NUDIX_BOX"/>
    <property type="match status" value="1"/>
</dbReference>
<dbReference type="InterPro" id="IPR015797">
    <property type="entry name" value="NUDIX_hydrolase-like_dom_sf"/>
</dbReference>
<evidence type="ECO:0000313" key="4">
    <source>
        <dbReference type="Proteomes" id="UP001054252"/>
    </source>
</evidence>
<evidence type="ECO:0000313" key="3">
    <source>
        <dbReference type="EMBL" id="GKV31927.1"/>
    </source>
</evidence>